<dbReference type="SMART" id="SM00774">
    <property type="entry name" value="WRKY"/>
    <property type="match status" value="1"/>
</dbReference>
<dbReference type="SUPFAM" id="SSF118290">
    <property type="entry name" value="WRKY DNA-binding domain"/>
    <property type="match status" value="1"/>
</dbReference>
<keyword evidence="5" id="KW-0539">Nucleus</keyword>
<evidence type="ECO:0000256" key="3">
    <source>
        <dbReference type="ARBA" id="ARBA00023125"/>
    </source>
</evidence>
<dbReference type="InterPro" id="IPR003657">
    <property type="entry name" value="WRKY_dom"/>
</dbReference>
<protein>
    <recommendedName>
        <fullName evidence="7">WRKY domain-containing protein</fullName>
    </recommendedName>
</protein>
<comment type="caution">
    <text evidence="8">The sequence shown here is derived from an EMBL/GenBank/DDBJ whole genome shotgun (WGS) entry which is preliminary data.</text>
</comment>
<organism evidence="8 9">
    <name type="scientific">Helicostylum pulchrum</name>
    <dbReference type="NCBI Taxonomy" id="562976"/>
    <lineage>
        <taxon>Eukaryota</taxon>
        <taxon>Fungi</taxon>
        <taxon>Fungi incertae sedis</taxon>
        <taxon>Mucoromycota</taxon>
        <taxon>Mucoromycotina</taxon>
        <taxon>Mucoromycetes</taxon>
        <taxon>Mucorales</taxon>
        <taxon>Mucorineae</taxon>
        <taxon>Mucoraceae</taxon>
        <taxon>Helicostylum</taxon>
    </lineage>
</organism>
<keyword evidence="2" id="KW-0805">Transcription regulation</keyword>
<keyword evidence="9" id="KW-1185">Reference proteome</keyword>
<dbReference type="InterPro" id="IPR036576">
    <property type="entry name" value="WRKY_dom_sf"/>
</dbReference>
<reference evidence="8 9" key="1">
    <citation type="submission" date="2024-04" db="EMBL/GenBank/DDBJ databases">
        <title>genome sequences of Mucor flavus KT1a and Helicostylum pulchrum KT1b strains isolation_sourced from the surface of a dry-aged beef.</title>
        <authorList>
            <person name="Toyotome T."/>
            <person name="Hosono M."/>
            <person name="Torimaru M."/>
            <person name="Fukuda K."/>
            <person name="Mikami N."/>
        </authorList>
    </citation>
    <scope>NUCLEOTIDE SEQUENCE [LARGE SCALE GENOMIC DNA]</scope>
    <source>
        <strain evidence="8 9">KT1b</strain>
    </source>
</reference>
<sequence>MLTSNSLLLSSNQKDYYPPSPPLSSILDSKMSKTSLLSNTWCPPKLSPPAESSAFLNLEKVIQTYGSQPELLELILSSKVEEDRRRAEEAKLRRKEIDYMLQQQQQQQQQPKKSFQQDKITSLPSISSNQYAQRVNSFSSANSVGSVESAPLPRLQYRTKYSSPHFFNKSNNSSNRRNSSNIEMLLIPSPKSLELKLPELSMTPSTSSSTIKNMNILNYNNRSRSSSLVGESEDDEAFAAGSASPSTESYKIKSTVHKRRRREMQAITTIIETREFPYNDDYLWKNNGNTVHKKTGFKSIYYKCSNSSKGCPVNKTVTFKDNGEHLIKYRGQHLSECNRIKRITDL</sequence>
<evidence type="ECO:0000256" key="1">
    <source>
        <dbReference type="ARBA" id="ARBA00004123"/>
    </source>
</evidence>
<feature type="region of interest" description="Disordered" evidence="6">
    <location>
        <begin position="1"/>
        <end position="27"/>
    </location>
</feature>
<dbReference type="Proteomes" id="UP001476247">
    <property type="component" value="Unassembled WGS sequence"/>
</dbReference>
<evidence type="ECO:0000256" key="4">
    <source>
        <dbReference type="ARBA" id="ARBA00023163"/>
    </source>
</evidence>
<evidence type="ECO:0000256" key="2">
    <source>
        <dbReference type="ARBA" id="ARBA00023015"/>
    </source>
</evidence>
<dbReference type="PROSITE" id="PS50811">
    <property type="entry name" value="WRKY"/>
    <property type="match status" value="1"/>
</dbReference>
<evidence type="ECO:0000313" key="8">
    <source>
        <dbReference type="EMBL" id="GAA5800671.1"/>
    </source>
</evidence>
<evidence type="ECO:0000313" key="9">
    <source>
        <dbReference type="Proteomes" id="UP001476247"/>
    </source>
</evidence>
<keyword evidence="4" id="KW-0804">Transcription</keyword>
<proteinExistence type="predicted"/>
<dbReference type="Pfam" id="PF03106">
    <property type="entry name" value="WRKY"/>
    <property type="match status" value="1"/>
</dbReference>
<gene>
    <name evidence="8" type="ORF">HPULCUR_006107</name>
</gene>
<dbReference type="EMBL" id="BAABUJ010000016">
    <property type="protein sequence ID" value="GAA5800671.1"/>
    <property type="molecule type" value="Genomic_DNA"/>
</dbReference>
<comment type="subcellular location">
    <subcellularLocation>
        <location evidence="1">Nucleus</location>
    </subcellularLocation>
</comment>
<evidence type="ECO:0000259" key="7">
    <source>
        <dbReference type="PROSITE" id="PS50811"/>
    </source>
</evidence>
<evidence type="ECO:0000256" key="5">
    <source>
        <dbReference type="ARBA" id="ARBA00023242"/>
    </source>
</evidence>
<dbReference type="Gene3D" id="2.20.25.80">
    <property type="entry name" value="WRKY domain"/>
    <property type="match status" value="1"/>
</dbReference>
<keyword evidence="3" id="KW-0238">DNA-binding</keyword>
<name>A0ABP9Y0Y8_9FUNG</name>
<feature type="domain" description="WRKY" evidence="7">
    <location>
        <begin position="279"/>
        <end position="317"/>
    </location>
</feature>
<evidence type="ECO:0000256" key="6">
    <source>
        <dbReference type="SAM" id="MobiDB-lite"/>
    </source>
</evidence>
<accession>A0ABP9Y0Y8</accession>